<protein>
    <submittedName>
        <fullName evidence="1">Uncharacterized protein</fullName>
    </submittedName>
</protein>
<gene>
    <name evidence="1" type="ORF">Forpe1208_v009687</name>
</gene>
<dbReference type="AlphaFoldDB" id="A0A8J5U6V7"/>
<name>A0A8J5U6V7_FUSOX</name>
<evidence type="ECO:0000313" key="1">
    <source>
        <dbReference type="EMBL" id="KAG7411262.1"/>
    </source>
</evidence>
<dbReference type="EMBL" id="JAELUQ010000007">
    <property type="protein sequence ID" value="KAG7411262.1"/>
    <property type="molecule type" value="Genomic_DNA"/>
</dbReference>
<proteinExistence type="predicted"/>
<accession>A0A8J5U6V7</accession>
<organism evidence="1 2">
    <name type="scientific">Fusarium oxysporum f. sp. rapae</name>
    <dbReference type="NCBI Taxonomy" id="485398"/>
    <lineage>
        <taxon>Eukaryota</taxon>
        <taxon>Fungi</taxon>
        <taxon>Dikarya</taxon>
        <taxon>Ascomycota</taxon>
        <taxon>Pezizomycotina</taxon>
        <taxon>Sordariomycetes</taxon>
        <taxon>Hypocreomycetidae</taxon>
        <taxon>Hypocreales</taxon>
        <taxon>Nectriaceae</taxon>
        <taxon>Fusarium</taxon>
        <taxon>Fusarium oxysporum species complex</taxon>
    </lineage>
</organism>
<reference evidence="1" key="1">
    <citation type="submission" date="2021-04" db="EMBL/GenBank/DDBJ databases">
        <title>First draft genome resource for Brassicaceae pathogens Fusarium oxysporum f. sp. raphani and Fusarium oxysporum f. sp. rapae.</title>
        <authorList>
            <person name="Asai S."/>
        </authorList>
    </citation>
    <scope>NUCLEOTIDE SEQUENCE</scope>
    <source>
        <strain evidence="1">Tf1208</strain>
    </source>
</reference>
<sequence>MVDYGVYGRARTLNFKTLPPKADEILAQYKVTIPTPGSLFSMQYHRGPGYLQKAVFLPCPDYYWLKIIAT</sequence>
<comment type="caution">
    <text evidence="1">The sequence shown here is derived from an EMBL/GenBank/DDBJ whole genome shotgun (WGS) entry which is preliminary data.</text>
</comment>
<dbReference type="Proteomes" id="UP000694050">
    <property type="component" value="Unassembled WGS sequence"/>
</dbReference>
<evidence type="ECO:0000313" key="2">
    <source>
        <dbReference type="Proteomes" id="UP000694050"/>
    </source>
</evidence>